<dbReference type="PANTHER" id="PTHR12459">
    <property type="entry name" value="TRANSMEMBRANE PROTEIN 135-RELATED"/>
    <property type="match status" value="1"/>
</dbReference>
<sequence length="635" mass="72315">MCVITTMDECPQVASFSFLTNFIGLYEYGVDIFSYAMQGGYMYAQKIASKDNKLVYWVAGALSAFSVLLVKKSRRSELAQYVLPRATESLWCISITRHLLPDVKNAKIEFLKSKRNCCCISEGVSTVKFCLFVAAVELKGKMNSMGGKQPKGGYMYFYMAECKRMKEDGTHSGSVTEDVRSKWNSMSDAEKEPYITQSRNDSKEYKERMKAHEKKEVSTRVSTAAAVLGVQNKGKSVVEVCRSKNWKELASKYGLNQKVTYAEVEEDIKSCDSLPAYDRNGVARIRSWGKEEVVRVMAKLKLDRSRKLEMVIVKEVEEAEEADEVVEEMEKEEEMVGGVDDGQGDYEEKMEEMRKKDVTNIYTPESVIDVDLDSECHALHKKKQKVEKAVIPSGIEPVEAAICDYLWNSGLESGVSDVAMLKPSEWVGGVVIDLLAWTVCYDSKKSGRTIGYIPYHIAALDNACNVEGIVSFWGPMLHNYVKFTKCEKIMITINHNNSHWYLLVLDMVDRVVTVYDSLFTSEAAKQRVNDSRRLIYSYNKKSIWVEACGSLGNFSLQRFKFAEHKMNEQSNGHDCGIYMMMWMESIDSRRATGDFVVGEWDHMRILNNFISHNQNQLRVKMTKADMLHKNNKRKG</sequence>
<evidence type="ECO:0000256" key="1">
    <source>
        <dbReference type="ARBA" id="ARBA00005234"/>
    </source>
</evidence>
<dbReference type="SUPFAM" id="SSF47095">
    <property type="entry name" value="HMG-box"/>
    <property type="match status" value="1"/>
</dbReference>
<keyword evidence="3" id="KW-0378">Hydrolase</keyword>
<evidence type="ECO:0008006" key="9">
    <source>
        <dbReference type="Google" id="ProtNLM"/>
    </source>
</evidence>
<dbReference type="AlphaFoldDB" id="A0A6A3BZI0"/>
<dbReference type="EMBL" id="VEPZ02000633">
    <property type="protein sequence ID" value="KAE8721367.1"/>
    <property type="molecule type" value="Genomic_DNA"/>
</dbReference>
<protein>
    <recommendedName>
        <fullName evidence="9">HMG box domain-containing protein</fullName>
    </recommendedName>
</protein>
<dbReference type="SMART" id="SM00398">
    <property type="entry name" value="HMG"/>
    <property type="match status" value="1"/>
</dbReference>
<gene>
    <name evidence="7" type="ORF">F3Y22_tig00016212pilonHSYRG00226</name>
</gene>
<dbReference type="Proteomes" id="UP000436088">
    <property type="component" value="Unassembled WGS sequence"/>
</dbReference>
<dbReference type="Gene3D" id="3.40.395.10">
    <property type="entry name" value="Adenoviral Proteinase, Chain A"/>
    <property type="match status" value="1"/>
</dbReference>
<dbReference type="GO" id="GO:0006508">
    <property type="term" value="P:proteolysis"/>
    <property type="evidence" value="ECO:0007669"/>
    <property type="project" value="UniProtKB-KW"/>
</dbReference>
<dbReference type="InterPro" id="IPR003653">
    <property type="entry name" value="Peptidase_C48_C"/>
</dbReference>
<proteinExistence type="inferred from homology"/>
<dbReference type="SUPFAM" id="SSF54001">
    <property type="entry name" value="Cysteine proteinases"/>
    <property type="match status" value="1"/>
</dbReference>
<dbReference type="InterPro" id="IPR038765">
    <property type="entry name" value="Papain-like_cys_pep_sf"/>
</dbReference>
<keyword evidence="4" id="KW-0539">Nucleus</keyword>
<evidence type="ECO:0000259" key="6">
    <source>
        <dbReference type="PROSITE" id="PS50600"/>
    </source>
</evidence>
<feature type="domain" description="HMG box" evidence="5">
    <location>
        <begin position="147"/>
        <end position="213"/>
    </location>
</feature>
<dbReference type="PROSITE" id="PS50118">
    <property type="entry name" value="HMG_BOX_2"/>
    <property type="match status" value="1"/>
</dbReference>
<evidence type="ECO:0000256" key="2">
    <source>
        <dbReference type="ARBA" id="ARBA00022670"/>
    </source>
</evidence>
<evidence type="ECO:0000313" key="7">
    <source>
        <dbReference type="EMBL" id="KAE8721367.1"/>
    </source>
</evidence>
<evidence type="ECO:0000256" key="4">
    <source>
        <dbReference type="PROSITE-ProRule" id="PRU00267"/>
    </source>
</evidence>
<dbReference type="InterPro" id="IPR036910">
    <property type="entry name" value="HMG_box_dom_sf"/>
</dbReference>
<dbReference type="Pfam" id="PF02902">
    <property type="entry name" value="Peptidase_C48"/>
    <property type="match status" value="1"/>
</dbReference>
<evidence type="ECO:0000256" key="3">
    <source>
        <dbReference type="ARBA" id="ARBA00022801"/>
    </source>
</evidence>
<comment type="caution">
    <text evidence="7">The sequence shown here is derived from an EMBL/GenBank/DDBJ whole genome shotgun (WGS) entry which is preliminary data.</text>
</comment>
<dbReference type="GO" id="GO:0005634">
    <property type="term" value="C:nucleus"/>
    <property type="evidence" value="ECO:0007669"/>
    <property type="project" value="UniProtKB-UniRule"/>
</dbReference>
<dbReference type="InterPro" id="IPR026749">
    <property type="entry name" value="Tmem135"/>
</dbReference>
<dbReference type="PROSITE" id="PS50600">
    <property type="entry name" value="ULP_PROTEASE"/>
    <property type="match status" value="1"/>
</dbReference>
<dbReference type="Gene3D" id="1.10.30.10">
    <property type="entry name" value="High mobility group box domain"/>
    <property type="match status" value="1"/>
</dbReference>
<reference evidence="7" key="1">
    <citation type="submission" date="2019-09" db="EMBL/GenBank/DDBJ databases">
        <title>Draft genome information of white flower Hibiscus syriacus.</title>
        <authorList>
            <person name="Kim Y.-M."/>
        </authorList>
    </citation>
    <scope>NUCLEOTIDE SEQUENCE [LARGE SCALE GENOMIC DNA]</scope>
    <source>
        <strain evidence="7">YM2019G1</strain>
    </source>
</reference>
<dbReference type="PANTHER" id="PTHR12459:SF6">
    <property type="entry name" value="GB|AAD46013.1"/>
    <property type="match status" value="1"/>
</dbReference>
<keyword evidence="2" id="KW-0645">Protease</keyword>
<evidence type="ECO:0000313" key="8">
    <source>
        <dbReference type="Proteomes" id="UP000436088"/>
    </source>
</evidence>
<dbReference type="InterPro" id="IPR009071">
    <property type="entry name" value="HMG_box_dom"/>
</dbReference>
<feature type="DNA-binding region" description="HMG box" evidence="4">
    <location>
        <begin position="147"/>
        <end position="213"/>
    </location>
</feature>
<dbReference type="GO" id="GO:0003677">
    <property type="term" value="F:DNA binding"/>
    <property type="evidence" value="ECO:0007669"/>
    <property type="project" value="UniProtKB-UniRule"/>
</dbReference>
<feature type="domain" description="Ubiquitin-like protease family profile" evidence="6">
    <location>
        <begin position="411"/>
        <end position="586"/>
    </location>
</feature>
<keyword evidence="8" id="KW-1185">Reference proteome</keyword>
<organism evidence="7 8">
    <name type="scientific">Hibiscus syriacus</name>
    <name type="common">Rose of Sharon</name>
    <dbReference type="NCBI Taxonomy" id="106335"/>
    <lineage>
        <taxon>Eukaryota</taxon>
        <taxon>Viridiplantae</taxon>
        <taxon>Streptophyta</taxon>
        <taxon>Embryophyta</taxon>
        <taxon>Tracheophyta</taxon>
        <taxon>Spermatophyta</taxon>
        <taxon>Magnoliopsida</taxon>
        <taxon>eudicotyledons</taxon>
        <taxon>Gunneridae</taxon>
        <taxon>Pentapetalae</taxon>
        <taxon>rosids</taxon>
        <taxon>malvids</taxon>
        <taxon>Malvales</taxon>
        <taxon>Malvaceae</taxon>
        <taxon>Malvoideae</taxon>
        <taxon>Hibiscus</taxon>
    </lineage>
</organism>
<name>A0A6A3BZI0_HIBSY</name>
<evidence type="ECO:0000259" key="5">
    <source>
        <dbReference type="PROSITE" id="PS50118"/>
    </source>
</evidence>
<comment type="similarity">
    <text evidence="1">Belongs to the peptidase C48 family.</text>
</comment>
<accession>A0A6A3BZI0</accession>
<keyword evidence="4" id="KW-0238">DNA-binding</keyword>
<dbReference type="GO" id="GO:0008234">
    <property type="term" value="F:cysteine-type peptidase activity"/>
    <property type="evidence" value="ECO:0007669"/>
    <property type="project" value="InterPro"/>
</dbReference>
<dbReference type="Pfam" id="PF00505">
    <property type="entry name" value="HMG_box"/>
    <property type="match status" value="1"/>
</dbReference>